<evidence type="ECO:0008006" key="3">
    <source>
        <dbReference type="Google" id="ProtNLM"/>
    </source>
</evidence>
<dbReference type="CDD" id="cd16377">
    <property type="entry name" value="23S_rRNA_IVP_like"/>
    <property type="match status" value="1"/>
</dbReference>
<dbReference type="AlphaFoldDB" id="A0A1G1XU56"/>
<dbReference type="InterPro" id="IPR036583">
    <property type="entry name" value="23S_rRNA_IVS_sf"/>
</dbReference>
<accession>A0A1G1XU56</accession>
<organism evidence="1 2">
    <name type="scientific">Candidatus Buchananbacteria bacterium RIFCSPHIGHO2_01_FULL_39_8</name>
    <dbReference type="NCBI Taxonomy" id="1797533"/>
    <lineage>
        <taxon>Bacteria</taxon>
        <taxon>Candidatus Buchananiibacteriota</taxon>
    </lineage>
</organism>
<dbReference type="Proteomes" id="UP000176241">
    <property type="component" value="Unassembled WGS sequence"/>
</dbReference>
<protein>
    <recommendedName>
        <fullName evidence="3">Four helix bundle protein</fullName>
    </recommendedName>
</protein>
<proteinExistence type="predicted"/>
<dbReference type="PANTHER" id="PTHR38471:SF2">
    <property type="entry name" value="FOUR HELIX BUNDLE PROTEIN"/>
    <property type="match status" value="1"/>
</dbReference>
<dbReference type="EMBL" id="MHIC01000053">
    <property type="protein sequence ID" value="OGY43126.1"/>
    <property type="molecule type" value="Genomic_DNA"/>
</dbReference>
<reference evidence="1 2" key="1">
    <citation type="journal article" date="2016" name="Nat. Commun.">
        <title>Thousands of microbial genomes shed light on interconnected biogeochemical processes in an aquifer system.</title>
        <authorList>
            <person name="Anantharaman K."/>
            <person name="Brown C.T."/>
            <person name="Hug L.A."/>
            <person name="Sharon I."/>
            <person name="Castelle C.J."/>
            <person name="Probst A.J."/>
            <person name="Thomas B.C."/>
            <person name="Singh A."/>
            <person name="Wilkins M.J."/>
            <person name="Karaoz U."/>
            <person name="Brodie E.L."/>
            <person name="Williams K.H."/>
            <person name="Hubbard S.S."/>
            <person name="Banfield J.F."/>
        </authorList>
    </citation>
    <scope>NUCLEOTIDE SEQUENCE [LARGE SCALE GENOMIC DNA]</scope>
</reference>
<dbReference type="Pfam" id="PF05635">
    <property type="entry name" value="23S_rRNA_IVP"/>
    <property type="match status" value="1"/>
</dbReference>
<dbReference type="NCBIfam" id="TIGR02436">
    <property type="entry name" value="four helix bundle protein"/>
    <property type="match status" value="1"/>
</dbReference>
<name>A0A1G1XU56_9BACT</name>
<dbReference type="SUPFAM" id="SSF158446">
    <property type="entry name" value="IVS-encoded protein-like"/>
    <property type="match status" value="1"/>
</dbReference>
<sequence length="102" mass="11810">MEVYELSSQFPTTEKFSLTNQISKSANGIIANIAEAHGRYYYADKVRVLYITRGELEETQSHLRVALGRKYISKKLFNLLNEEYEGLARGINKYISVLIKFR</sequence>
<dbReference type="STRING" id="1797533.A2731_03515"/>
<evidence type="ECO:0000313" key="2">
    <source>
        <dbReference type="Proteomes" id="UP000176241"/>
    </source>
</evidence>
<gene>
    <name evidence="1" type="ORF">A2731_03515</name>
</gene>
<dbReference type="Gene3D" id="1.20.1440.60">
    <property type="entry name" value="23S rRNA-intervening sequence"/>
    <property type="match status" value="1"/>
</dbReference>
<comment type="caution">
    <text evidence="1">The sequence shown here is derived from an EMBL/GenBank/DDBJ whole genome shotgun (WGS) entry which is preliminary data.</text>
</comment>
<evidence type="ECO:0000313" key="1">
    <source>
        <dbReference type="EMBL" id="OGY43126.1"/>
    </source>
</evidence>
<dbReference type="InterPro" id="IPR012657">
    <property type="entry name" value="23S_rRNA-intervening_sequence"/>
</dbReference>
<dbReference type="PANTHER" id="PTHR38471">
    <property type="entry name" value="FOUR HELIX BUNDLE PROTEIN"/>
    <property type="match status" value="1"/>
</dbReference>